<evidence type="ECO:0000256" key="1">
    <source>
        <dbReference type="SAM" id="MobiDB-lite"/>
    </source>
</evidence>
<sequence>MSQYRAIRLHTRHRFPREHLLSADSSATAHIAKPPRAWFSGILQYRQANRALYGTRFRNPRFENVYHRHITRERFDGEVKASPGGERGSPWSSKIYKPRERSTAANCSTLSSRTYAIDTSLASDWTHTIKMANDSSTMPPSSTTSKMPGPMRPFSLTLVKASPENTDCGSAVAETVEEGQQTVVSPPSSTTGSDVTVQPLQPTLSAVRPVFAPTTVPVNTRAPASDAGEGQSQSSSSSSDHLSGLMSAFDLQMATMAKQTPLPPSEQDTNEGRAHLRGPLRSELSLYKQLFKAPPPRPAKPAKRKKPKQALIRDAGEPAVSPTTLHRYDAPPTTEHVHEQNTWVTVALEDIDRGLKRLVMAAKDQKLIDNSKTAAQHYSGYLARAIKAQELQLDPEELK</sequence>
<reference evidence="2" key="1">
    <citation type="submission" date="2023-04" db="EMBL/GenBank/DDBJ databases">
        <title>Black Yeasts Isolated from many extreme environments.</title>
        <authorList>
            <person name="Coleine C."/>
            <person name="Stajich J.E."/>
            <person name="Selbmann L."/>
        </authorList>
    </citation>
    <scope>NUCLEOTIDE SEQUENCE</scope>
    <source>
        <strain evidence="2">CCFEE 5312</strain>
    </source>
</reference>
<gene>
    <name evidence="2" type="ORF">LTR09_007351</name>
</gene>
<keyword evidence="3" id="KW-1185">Reference proteome</keyword>
<evidence type="ECO:0000313" key="2">
    <source>
        <dbReference type="EMBL" id="KAK3051328.1"/>
    </source>
</evidence>
<feature type="region of interest" description="Disordered" evidence="1">
    <location>
        <begin position="211"/>
        <end position="242"/>
    </location>
</feature>
<feature type="region of interest" description="Disordered" evidence="1">
    <location>
        <begin position="292"/>
        <end position="312"/>
    </location>
</feature>
<comment type="caution">
    <text evidence="2">The sequence shown here is derived from an EMBL/GenBank/DDBJ whole genome shotgun (WGS) entry which is preliminary data.</text>
</comment>
<dbReference type="EMBL" id="JAWDJX010000026">
    <property type="protein sequence ID" value="KAK3051328.1"/>
    <property type="molecule type" value="Genomic_DNA"/>
</dbReference>
<evidence type="ECO:0000313" key="3">
    <source>
        <dbReference type="Proteomes" id="UP001271007"/>
    </source>
</evidence>
<protein>
    <submittedName>
        <fullName evidence="2">Uncharacterized protein</fullName>
    </submittedName>
</protein>
<dbReference type="AlphaFoldDB" id="A0AAJ0GCY0"/>
<feature type="region of interest" description="Disordered" evidence="1">
    <location>
        <begin position="177"/>
        <end position="196"/>
    </location>
</feature>
<proteinExistence type="predicted"/>
<organism evidence="2 3">
    <name type="scientific">Extremus antarcticus</name>
    <dbReference type="NCBI Taxonomy" id="702011"/>
    <lineage>
        <taxon>Eukaryota</taxon>
        <taxon>Fungi</taxon>
        <taxon>Dikarya</taxon>
        <taxon>Ascomycota</taxon>
        <taxon>Pezizomycotina</taxon>
        <taxon>Dothideomycetes</taxon>
        <taxon>Dothideomycetidae</taxon>
        <taxon>Mycosphaerellales</taxon>
        <taxon>Extremaceae</taxon>
        <taxon>Extremus</taxon>
    </lineage>
</organism>
<dbReference type="Proteomes" id="UP001271007">
    <property type="component" value="Unassembled WGS sequence"/>
</dbReference>
<accession>A0AAJ0GCY0</accession>
<feature type="compositionally biased region" description="Low complexity" evidence="1">
    <location>
        <begin position="182"/>
        <end position="196"/>
    </location>
</feature>
<name>A0AAJ0GCY0_9PEZI</name>